<organism evidence="4">
    <name type="scientific">Vibrio chaetopteri</name>
    <dbReference type="NCBI Taxonomy" id="3016528"/>
    <lineage>
        <taxon>Bacteria</taxon>
        <taxon>Pseudomonadati</taxon>
        <taxon>Pseudomonadota</taxon>
        <taxon>Gammaproteobacteria</taxon>
        <taxon>Vibrionales</taxon>
        <taxon>Vibrionaceae</taxon>
        <taxon>Vibrio</taxon>
    </lineage>
</organism>
<dbReference type="EMBL" id="CP115921">
    <property type="protein sequence ID" value="XCD18290.1"/>
    <property type="molecule type" value="Genomic_DNA"/>
</dbReference>
<dbReference type="EC" id="3.5.1.135" evidence="2"/>
<comment type="function">
    <text evidence="2">Catalyzes the hydrolysis of N(4)-acetylcytidine (ac4C).</text>
</comment>
<dbReference type="GO" id="GO:0005829">
    <property type="term" value="C:cytosol"/>
    <property type="evidence" value="ECO:0007669"/>
    <property type="project" value="TreeGrafter"/>
</dbReference>
<keyword evidence="1 2" id="KW-0378">Hydrolase</keyword>
<dbReference type="PANTHER" id="PTHR38088:SF2">
    <property type="entry name" value="UCP029143 FAMILY PROTEIN"/>
    <property type="match status" value="1"/>
</dbReference>
<dbReference type="AlphaFoldDB" id="A0AAU8BNJ4"/>
<dbReference type="Pfam" id="PF04266">
    <property type="entry name" value="ASCH"/>
    <property type="match status" value="1"/>
</dbReference>
<accession>A0AAU8BNJ4</accession>
<dbReference type="SUPFAM" id="SSF88697">
    <property type="entry name" value="PUA domain-like"/>
    <property type="match status" value="1"/>
</dbReference>
<comment type="catalytic activity">
    <reaction evidence="2">
        <text>N(4)-acetylcytidine + H2O = cytidine + acetate + H(+)</text>
        <dbReference type="Rhea" id="RHEA:62932"/>
        <dbReference type="ChEBI" id="CHEBI:15377"/>
        <dbReference type="ChEBI" id="CHEBI:15378"/>
        <dbReference type="ChEBI" id="CHEBI:17562"/>
        <dbReference type="ChEBI" id="CHEBI:30089"/>
        <dbReference type="ChEBI" id="CHEBI:70989"/>
        <dbReference type="EC" id="3.5.1.135"/>
    </reaction>
</comment>
<comment type="similarity">
    <text evidence="2">Belongs to the N(4)-acetylcytidine amidohydrolase family.</text>
</comment>
<dbReference type="InterPro" id="IPR007374">
    <property type="entry name" value="ASCH_domain"/>
</dbReference>
<dbReference type="CDD" id="cd06552">
    <property type="entry name" value="ASCH_yqfb_like"/>
    <property type="match status" value="1"/>
</dbReference>
<dbReference type="InterPro" id="IPR015947">
    <property type="entry name" value="PUA-like_sf"/>
</dbReference>
<feature type="active site" description="Proton acceptor" evidence="2">
    <location>
        <position position="20"/>
    </location>
</feature>
<dbReference type="Gene3D" id="2.30.130.30">
    <property type="entry name" value="Hypothetical protein"/>
    <property type="match status" value="1"/>
</dbReference>
<dbReference type="RefSeq" id="WP_353499437.1">
    <property type="nucleotide sequence ID" value="NZ_CP115921.1"/>
</dbReference>
<name>A0AAU8BNJ4_9VIBR</name>
<evidence type="ECO:0000256" key="2">
    <source>
        <dbReference type="HAMAP-Rule" id="MF_00684"/>
    </source>
</evidence>
<gene>
    <name evidence="4" type="primary">yqfB</name>
    <name evidence="4" type="ORF">PG915_23795</name>
</gene>
<dbReference type="InterPro" id="IPR008314">
    <property type="entry name" value="AC4CH"/>
</dbReference>
<feature type="active site" description="Proton donor" evidence="2">
    <location>
        <position position="73"/>
    </location>
</feature>
<evidence type="ECO:0000256" key="1">
    <source>
        <dbReference type="ARBA" id="ARBA00022801"/>
    </source>
</evidence>
<sequence length="102" mass="11760">MRDQITFFERFEADIMAGKKTITIRDKSEIDFELGRTIPVATFEDGRVFGNLNIRSITPISFDDINATHAEQENMTIPQLREVISEIYPGESELYVIEFVVE</sequence>
<proteinExistence type="inferred from homology"/>
<dbReference type="HAMAP" id="MF_00684">
    <property type="entry name" value="ac4C_amidohydr"/>
    <property type="match status" value="1"/>
</dbReference>
<comment type="catalytic activity">
    <reaction evidence="2">
        <text>N(4)-acetyl-2'-deoxycytidine + H2O = 2'-deoxycytidine + acetate + H(+)</text>
        <dbReference type="Rhea" id="RHEA:62936"/>
        <dbReference type="ChEBI" id="CHEBI:15377"/>
        <dbReference type="ChEBI" id="CHEBI:15378"/>
        <dbReference type="ChEBI" id="CHEBI:15698"/>
        <dbReference type="ChEBI" id="CHEBI:30089"/>
        <dbReference type="ChEBI" id="CHEBI:146133"/>
        <dbReference type="EC" id="3.5.1.135"/>
    </reaction>
</comment>
<comment type="catalytic activity">
    <reaction evidence="2">
        <text>N(4)-acetylcytosine + H2O = cytosine + acetate + H(+)</text>
        <dbReference type="Rhea" id="RHEA:62940"/>
        <dbReference type="ChEBI" id="CHEBI:15377"/>
        <dbReference type="ChEBI" id="CHEBI:15378"/>
        <dbReference type="ChEBI" id="CHEBI:16040"/>
        <dbReference type="ChEBI" id="CHEBI:30089"/>
        <dbReference type="ChEBI" id="CHEBI:146134"/>
        <dbReference type="EC" id="3.5.1.135"/>
    </reaction>
</comment>
<evidence type="ECO:0000259" key="3">
    <source>
        <dbReference type="SMART" id="SM01022"/>
    </source>
</evidence>
<protein>
    <recommendedName>
        <fullName evidence="2">N(4)-acetylcytidine amidohydrolase</fullName>
        <shortName evidence="2">ac4C amidohydrolase</shortName>
        <ecNumber evidence="2">3.5.1.135</ecNumber>
    </recommendedName>
</protein>
<evidence type="ECO:0000313" key="4">
    <source>
        <dbReference type="EMBL" id="XCD18290.1"/>
    </source>
</evidence>
<dbReference type="PANTHER" id="PTHR38088">
    <property type="entry name" value="UCP029143 FAMILY PROTEIN"/>
    <property type="match status" value="1"/>
</dbReference>
<reference evidence="4" key="1">
    <citation type="submission" date="2023-01" db="EMBL/GenBank/DDBJ databases">
        <title>Vibrio sp. CB1-14 genome sequencing.</title>
        <authorList>
            <person name="Otstavnykh N."/>
            <person name="Isaeva M."/>
            <person name="Meleshko D."/>
        </authorList>
    </citation>
    <scope>NUCLEOTIDE SEQUENCE</scope>
    <source>
        <strain evidence="4">CB1-14</strain>
    </source>
</reference>
<dbReference type="NCBIfam" id="NF003443">
    <property type="entry name" value="PRK04980.1"/>
    <property type="match status" value="1"/>
</dbReference>
<dbReference type="SMART" id="SM01022">
    <property type="entry name" value="ASCH"/>
    <property type="match status" value="1"/>
</dbReference>
<feature type="domain" description="ASCH" evidence="3">
    <location>
        <begin position="5"/>
        <end position="102"/>
    </location>
</feature>
<dbReference type="KEGG" id="vck:PG915_23795"/>
<dbReference type="GO" id="GO:0016813">
    <property type="term" value="F:hydrolase activity, acting on carbon-nitrogen (but not peptide) bonds, in linear amidines"/>
    <property type="evidence" value="ECO:0007669"/>
    <property type="project" value="UniProtKB-UniRule"/>
</dbReference>
<dbReference type="PIRSF" id="PIRSF029143">
    <property type="entry name" value="UCP029143"/>
    <property type="match status" value="1"/>
</dbReference>
<feature type="active site" description="Nucleophile" evidence="2">
    <location>
        <position position="23"/>
    </location>
</feature>